<sequence length="105" mass="11226">MKTFLRQVVFLSDFLAAVSRPLPSADRLRGFQGCRGFAEGISASEPLYSEKLGLALPSPRMIKVAQAPLLITADRQSCRPGAASNVSLGDSLTLSISEMQDASKL</sequence>
<dbReference type="Proteomes" id="UP000010552">
    <property type="component" value="Unassembled WGS sequence"/>
</dbReference>
<protein>
    <submittedName>
        <fullName evidence="1">Uncharacterized protein</fullName>
    </submittedName>
</protein>
<name>L5KX95_PTEAL</name>
<proteinExistence type="predicted"/>
<organism evidence="1 2">
    <name type="scientific">Pteropus alecto</name>
    <name type="common">Black flying fox</name>
    <dbReference type="NCBI Taxonomy" id="9402"/>
    <lineage>
        <taxon>Eukaryota</taxon>
        <taxon>Metazoa</taxon>
        <taxon>Chordata</taxon>
        <taxon>Craniata</taxon>
        <taxon>Vertebrata</taxon>
        <taxon>Euteleostomi</taxon>
        <taxon>Mammalia</taxon>
        <taxon>Eutheria</taxon>
        <taxon>Laurasiatheria</taxon>
        <taxon>Chiroptera</taxon>
        <taxon>Yinpterochiroptera</taxon>
        <taxon>Pteropodoidea</taxon>
        <taxon>Pteropodidae</taxon>
        <taxon>Pteropodinae</taxon>
        <taxon>Pteropus</taxon>
    </lineage>
</organism>
<reference evidence="2" key="1">
    <citation type="journal article" date="2013" name="Science">
        <title>Comparative analysis of bat genomes provides insight into the evolution of flight and immunity.</title>
        <authorList>
            <person name="Zhang G."/>
            <person name="Cowled C."/>
            <person name="Shi Z."/>
            <person name="Huang Z."/>
            <person name="Bishop-Lilly K.A."/>
            <person name="Fang X."/>
            <person name="Wynne J.W."/>
            <person name="Xiong Z."/>
            <person name="Baker M.L."/>
            <person name="Zhao W."/>
            <person name="Tachedjian M."/>
            <person name="Zhu Y."/>
            <person name="Zhou P."/>
            <person name="Jiang X."/>
            <person name="Ng J."/>
            <person name="Yang L."/>
            <person name="Wu L."/>
            <person name="Xiao J."/>
            <person name="Feng Y."/>
            <person name="Chen Y."/>
            <person name="Sun X."/>
            <person name="Zhang Y."/>
            <person name="Marsh G.A."/>
            <person name="Crameri G."/>
            <person name="Broder C.C."/>
            <person name="Frey K.G."/>
            <person name="Wang L.F."/>
            <person name="Wang J."/>
        </authorList>
    </citation>
    <scope>NUCLEOTIDE SEQUENCE [LARGE SCALE GENOMIC DNA]</scope>
</reference>
<dbReference type="AlphaFoldDB" id="L5KX95"/>
<keyword evidence="2" id="KW-1185">Reference proteome</keyword>
<dbReference type="EMBL" id="KB030537">
    <property type="protein sequence ID" value="ELK15403.1"/>
    <property type="molecule type" value="Genomic_DNA"/>
</dbReference>
<gene>
    <name evidence="1" type="ORF">PAL_GLEAN10011064</name>
</gene>
<dbReference type="InParanoid" id="L5KX95"/>
<evidence type="ECO:0000313" key="1">
    <source>
        <dbReference type="EMBL" id="ELK15403.1"/>
    </source>
</evidence>
<accession>L5KX95</accession>
<evidence type="ECO:0000313" key="2">
    <source>
        <dbReference type="Proteomes" id="UP000010552"/>
    </source>
</evidence>